<comment type="caution">
    <text evidence="2">The sequence shown here is derived from an EMBL/GenBank/DDBJ whole genome shotgun (WGS) entry which is preliminary data.</text>
</comment>
<evidence type="ECO:0000259" key="1">
    <source>
        <dbReference type="PROSITE" id="PS50805"/>
    </source>
</evidence>
<feature type="domain" description="KRAB" evidence="1">
    <location>
        <begin position="31"/>
        <end position="102"/>
    </location>
</feature>
<dbReference type="EMBL" id="JABVXQ010000014">
    <property type="protein sequence ID" value="KAF6080330.1"/>
    <property type="molecule type" value="Genomic_DNA"/>
</dbReference>
<gene>
    <name evidence="2" type="ORF">HJG60_021001</name>
</gene>
<accession>A0A833YW49</accession>
<dbReference type="CDD" id="cd07765">
    <property type="entry name" value="KRAB_A-box"/>
    <property type="match status" value="1"/>
</dbReference>
<dbReference type="AlphaFoldDB" id="A0A833YW49"/>
<evidence type="ECO:0000313" key="3">
    <source>
        <dbReference type="Proteomes" id="UP000664940"/>
    </source>
</evidence>
<dbReference type="PROSITE" id="PS50805">
    <property type="entry name" value="KRAB"/>
    <property type="match status" value="1"/>
</dbReference>
<protein>
    <submittedName>
        <fullName evidence="2">Zinc finger protein 84</fullName>
    </submittedName>
</protein>
<organism evidence="2 3">
    <name type="scientific">Phyllostomus discolor</name>
    <name type="common">pale spear-nosed bat</name>
    <dbReference type="NCBI Taxonomy" id="89673"/>
    <lineage>
        <taxon>Eukaryota</taxon>
        <taxon>Metazoa</taxon>
        <taxon>Chordata</taxon>
        <taxon>Craniata</taxon>
        <taxon>Vertebrata</taxon>
        <taxon>Euteleostomi</taxon>
        <taxon>Mammalia</taxon>
        <taxon>Eutheria</taxon>
        <taxon>Laurasiatheria</taxon>
        <taxon>Chiroptera</taxon>
        <taxon>Yangochiroptera</taxon>
        <taxon>Phyllostomidae</taxon>
        <taxon>Phyllostominae</taxon>
        <taxon>Phyllostomus</taxon>
    </lineage>
</organism>
<name>A0A833YW49_9CHIR</name>
<sequence length="105" mass="12185">MRHQRQDFRKDTKSGGHFLKAAEMTKLQGMLSFSDVAVYFTWEEWQLLDTAQRNLYQDVMLENHSNLMSLGCQATKPEAMVCLEKEEQGIIEREFPSHFSPAMSP</sequence>
<dbReference type="PANTHER" id="PTHR23232:SF163">
    <property type="entry name" value="ZINC FINGER PROTEIN 589"/>
    <property type="match status" value="1"/>
</dbReference>
<dbReference type="InterPro" id="IPR050169">
    <property type="entry name" value="Krueppel_C2H2_ZnF"/>
</dbReference>
<dbReference type="InterPro" id="IPR001909">
    <property type="entry name" value="KRAB"/>
</dbReference>
<dbReference type="InterPro" id="IPR036051">
    <property type="entry name" value="KRAB_dom_sf"/>
</dbReference>
<dbReference type="GO" id="GO:0006355">
    <property type="term" value="P:regulation of DNA-templated transcription"/>
    <property type="evidence" value="ECO:0007669"/>
    <property type="project" value="InterPro"/>
</dbReference>
<dbReference type="SMART" id="SM00349">
    <property type="entry name" value="KRAB"/>
    <property type="match status" value="1"/>
</dbReference>
<dbReference type="PANTHER" id="PTHR23232">
    <property type="entry name" value="KRAB DOMAIN C2H2 ZINC FINGER"/>
    <property type="match status" value="1"/>
</dbReference>
<reference evidence="2 3" key="1">
    <citation type="journal article" date="2020" name="Nature">
        <title>Six reference-quality genomes reveal evolution of bat adaptations.</title>
        <authorList>
            <person name="Jebb D."/>
            <person name="Huang Z."/>
            <person name="Pippel M."/>
            <person name="Hughes G.M."/>
            <person name="Lavrichenko K."/>
            <person name="Devanna P."/>
            <person name="Winkler S."/>
            <person name="Jermiin L.S."/>
            <person name="Skirmuntt E.C."/>
            <person name="Katzourakis A."/>
            <person name="Burkitt-Gray L."/>
            <person name="Ray D.A."/>
            <person name="Sullivan K.A.M."/>
            <person name="Roscito J.G."/>
            <person name="Kirilenko B.M."/>
            <person name="Davalos L.M."/>
            <person name="Corthals A.P."/>
            <person name="Power M.L."/>
            <person name="Jones G."/>
            <person name="Ransome R.D."/>
            <person name="Dechmann D.K.N."/>
            <person name="Locatelli A.G."/>
            <person name="Puechmaille S.J."/>
            <person name="Fedrigo O."/>
            <person name="Jarvis E.D."/>
            <person name="Hiller M."/>
            <person name="Vernes S.C."/>
            <person name="Myers E.W."/>
            <person name="Teeling E.C."/>
        </authorList>
    </citation>
    <scope>NUCLEOTIDE SEQUENCE [LARGE SCALE GENOMIC DNA]</scope>
    <source>
        <strain evidence="2">Bat1K_MPI-CBG_1</strain>
    </source>
</reference>
<dbReference type="Pfam" id="PF01352">
    <property type="entry name" value="KRAB"/>
    <property type="match status" value="1"/>
</dbReference>
<dbReference type="Proteomes" id="UP000664940">
    <property type="component" value="Unassembled WGS sequence"/>
</dbReference>
<evidence type="ECO:0000313" key="2">
    <source>
        <dbReference type="EMBL" id="KAF6080330.1"/>
    </source>
</evidence>
<dbReference type="Gene3D" id="6.10.140.140">
    <property type="match status" value="1"/>
</dbReference>
<dbReference type="SUPFAM" id="SSF109640">
    <property type="entry name" value="KRAB domain (Kruppel-associated box)"/>
    <property type="match status" value="1"/>
</dbReference>
<proteinExistence type="predicted"/>